<organism evidence="6 7">
    <name type="scientific">Saponaria officinalis</name>
    <name type="common">Common soapwort</name>
    <name type="synonym">Lychnis saponaria</name>
    <dbReference type="NCBI Taxonomy" id="3572"/>
    <lineage>
        <taxon>Eukaryota</taxon>
        <taxon>Viridiplantae</taxon>
        <taxon>Streptophyta</taxon>
        <taxon>Embryophyta</taxon>
        <taxon>Tracheophyta</taxon>
        <taxon>Spermatophyta</taxon>
        <taxon>Magnoliopsida</taxon>
        <taxon>eudicotyledons</taxon>
        <taxon>Gunneridae</taxon>
        <taxon>Pentapetalae</taxon>
        <taxon>Caryophyllales</taxon>
        <taxon>Caryophyllaceae</taxon>
        <taxon>Caryophylleae</taxon>
        <taxon>Saponaria</taxon>
    </lineage>
</organism>
<dbReference type="InterPro" id="IPR033132">
    <property type="entry name" value="GH_1_N_CS"/>
</dbReference>
<name>A0AAW1IP58_SAPOF</name>
<dbReference type="Gene3D" id="3.20.20.80">
    <property type="entry name" value="Glycosidases"/>
    <property type="match status" value="1"/>
</dbReference>
<feature type="signal peptide" evidence="5">
    <location>
        <begin position="1"/>
        <end position="24"/>
    </location>
</feature>
<dbReference type="GO" id="GO:0008422">
    <property type="term" value="F:beta-glucosidase activity"/>
    <property type="evidence" value="ECO:0007669"/>
    <property type="project" value="UniProtKB-ARBA"/>
</dbReference>
<dbReference type="EMBL" id="JBDFQZ010000009">
    <property type="protein sequence ID" value="KAK9691676.1"/>
    <property type="molecule type" value="Genomic_DNA"/>
</dbReference>
<keyword evidence="2" id="KW-0378">Hydrolase</keyword>
<accession>A0AAW1IP58</accession>
<dbReference type="PANTHER" id="PTHR10353">
    <property type="entry name" value="GLYCOSYL HYDROLASE"/>
    <property type="match status" value="1"/>
</dbReference>
<dbReference type="Proteomes" id="UP001443914">
    <property type="component" value="Unassembled WGS sequence"/>
</dbReference>
<evidence type="ECO:0000256" key="5">
    <source>
        <dbReference type="SAM" id="SignalP"/>
    </source>
</evidence>
<dbReference type="InterPro" id="IPR001360">
    <property type="entry name" value="Glyco_hydro_1"/>
</dbReference>
<dbReference type="SUPFAM" id="SSF51445">
    <property type="entry name" value="(Trans)glycosidases"/>
    <property type="match status" value="1"/>
</dbReference>
<sequence>MAAFSYRFITSLVVLGILLNYAKASSIGRSSFPQDFIFGASSSAYQIEGAANIDGKGPSNWDYYTYKYPATTWDHSSGKEGVDFYHRYKDDIKLMKKIGLTHFRFSISWSRILPNGTKAGGVNKLGIDFYNDLINHLLANDIQPFVTLFNWDVPQALEHAYGGFLSNEIVPHFRDFAQICFSKFGDRVKNWITINEPNYYAILGYALGYQVPNRCTRWQGPPCVLGGDSATEPYVVGHNLLLSHAAAVNLYRQHYHASQEGKIGIAIQCPWLEPFDTNARNIDAKNRYYEHLCGWIFNPVTFGDYPKLLHSMVGDRLPKFTAHESKLLKKSYDFIGLNYYTASYVQEDNTTIPHFELDDHAQKIFHNIDGKVLGKPTSLEWVYDYPEGLENLTLYLKRNYDNPIIIVTANGYPTRDEKNKIYSKEFYLKDQPRIQYVKGHIDHLHRAIESGANVKGYMISSFLDGFEWEGGYVLKYGLVYVDRDDGLKRHLKNSAKWYRDFLHY</sequence>
<dbReference type="GO" id="GO:0005975">
    <property type="term" value="P:carbohydrate metabolic process"/>
    <property type="evidence" value="ECO:0007669"/>
    <property type="project" value="InterPro"/>
</dbReference>
<dbReference type="FunFam" id="3.20.20.80:FF:000022">
    <property type="entry name" value="Beta-glucosidase 11"/>
    <property type="match status" value="1"/>
</dbReference>
<evidence type="ECO:0000313" key="6">
    <source>
        <dbReference type="EMBL" id="KAK9691676.1"/>
    </source>
</evidence>
<keyword evidence="7" id="KW-1185">Reference proteome</keyword>
<evidence type="ECO:0000256" key="3">
    <source>
        <dbReference type="ARBA" id="ARBA00023295"/>
    </source>
</evidence>
<dbReference type="PANTHER" id="PTHR10353:SF137">
    <property type="entry name" value="MYROSINASE 3-RELATED"/>
    <property type="match status" value="1"/>
</dbReference>
<keyword evidence="5" id="KW-0732">Signal</keyword>
<dbReference type="PRINTS" id="PR00131">
    <property type="entry name" value="GLHYDRLASE1"/>
</dbReference>
<reference evidence="6" key="1">
    <citation type="submission" date="2024-03" db="EMBL/GenBank/DDBJ databases">
        <title>WGS assembly of Saponaria officinalis var. Norfolk2.</title>
        <authorList>
            <person name="Jenkins J."/>
            <person name="Shu S."/>
            <person name="Grimwood J."/>
            <person name="Barry K."/>
            <person name="Goodstein D."/>
            <person name="Schmutz J."/>
            <person name="Leebens-Mack J."/>
            <person name="Osbourn A."/>
        </authorList>
    </citation>
    <scope>NUCLEOTIDE SEQUENCE [LARGE SCALE GENOMIC DNA]</scope>
    <source>
        <strain evidence="6">JIC</strain>
    </source>
</reference>
<proteinExistence type="inferred from homology"/>
<dbReference type="AlphaFoldDB" id="A0AAW1IP58"/>
<evidence type="ECO:0000256" key="2">
    <source>
        <dbReference type="ARBA" id="ARBA00022801"/>
    </source>
</evidence>
<dbReference type="PROSITE" id="PS00653">
    <property type="entry name" value="GLYCOSYL_HYDROL_F1_2"/>
    <property type="match status" value="1"/>
</dbReference>
<feature type="chain" id="PRO_5043463681" evidence="5">
    <location>
        <begin position="25"/>
        <end position="504"/>
    </location>
</feature>
<evidence type="ECO:0000256" key="4">
    <source>
        <dbReference type="RuleBase" id="RU003690"/>
    </source>
</evidence>
<protein>
    <submittedName>
        <fullName evidence="6">Uncharacterized protein</fullName>
    </submittedName>
</protein>
<evidence type="ECO:0000313" key="7">
    <source>
        <dbReference type="Proteomes" id="UP001443914"/>
    </source>
</evidence>
<comment type="similarity">
    <text evidence="1 4">Belongs to the glycosyl hydrolase 1 family.</text>
</comment>
<gene>
    <name evidence="6" type="ORF">RND81_09G211600</name>
</gene>
<comment type="caution">
    <text evidence="6">The sequence shown here is derived from an EMBL/GenBank/DDBJ whole genome shotgun (WGS) entry which is preliminary data.</text>
</comment>
<dbReference type="InterPro" id="IPR017853">
    <property type="entry name" value="GH"/>
</dbReference>
<keyword evidence="3" id="KW-0326">Glycosidase</keyword>
<evidence type="ECO:0000256" key="1">
    <source>
        <dbReference type="ARBA" id="ARBA00010838"/>
    </source>
</evidence>
<dbReference type="Pfam" id="PF00232">
    <property type="entry name" value="Glyco_hydro_1"/>
    <property type="match status" value="1"/>
</dbReference>